<evidence type="ECO:0000313" key="2">
    <source>
        <dbReference type="Proteomes" id="UP000688947"/>
    </source>
</evidence>
<dbReference type="AlphaFoldDB" id="A0A8T1UDL0"/>
<dbReference type="EMBL" id="JAENGZ010000429">
    <property type="protein sequence ID" value="KAG6959563.1"/>
    <property type="molecule type" value="Genomic_DNA"/>
</dbReference>
<dbReference type="PANTHER" id="PTHR34615">
    <property type="entry name" value="PX DOMAIN-CONTAINING PROTEIN"/>
    <property type="match status" value="1"/>
</dbReference>
<dbReference type="PANTHER" id="PTHR34615:SF1">
    <property type="entry name" value="PX DOMAIN-CONTAINING PROTEIN"/>
    <property type="match status" value="1"/>
</dbReference>
<sequence>MNASSSSEDEAADIVLLRQAILEGNTIVSAAISTFLSTARPPEVTLRAPFNFNSLSNEECINKFRFEMHQIVQVVQLFELEGIQTRERTTSSGVEGLCIVLYKLTVPIRWVDLESFFGRDSSGLSNLFLHVLVYIDTKYARLLMFNHACVAQNLQSYADAVFDAGGGAHPERLGLY</sequence>
<protein>
    <submittedName>
        <fullName evidence="1">Uncharacterized protein</fullName>
    </submittedName>
</protein>
<proteinExistence type="predicted"/>
<comment type="caution">
    <text evidence="1">The sequence shown here is derived from an EMBL/GenBank/DDBJ whole genome shotgun (WGS) entry which is preliminary data.</text>
</comment>
<dbReference type="Proteomes" id="UP000688947">
    <property type="component" value="Unassembled WGS sequence"/>
</dbReference>
<gene>
    <name evidence="1" type="ORF">JG687_00008707</name>
</gene>
<organism evidence="1 2">
    <name type="scientific">Phytophthora cactorum</name>
    <dbReference type="NCBI Taxonomy" id="29920"/>
    <lineage>
        <taxon>Eukaryota</taxon>
        <taxon>Sar</taxon>
        <taxon>Stramenopiles</taxon>
        <taxon>Oomycota</taxon>
        <taxon>Peronosporomycetes</taxon>
        <taxon>Peronosporales</taxon>
        <taxon>Peronosporaceae</taxon>
        <taxon>Phytophthora</taxon>
    </lineage>
</organism>
<accession>A0A8T1UDL0</accession>
<reference evidence="1" key="1">
    <citation type="submission" date="2021-01" db="EMBL/GenBank/DDBJ databases">
        <title>Phytophthora aleatoria, a newly-described species from Pinus radiata is distinct from Phytophthora cactorum isolates based on comparative genomics.</title>
        <authorList>
            <person name="Mcdougal R."/>
            <person name="Panda P."/>
            <person name="Williams N."/>
            <person name="Studholme D.J."/>
        </authorList>
    </citation>
    <scope>NUCLEOTIDE SEQUENCE</scope>
    <source>
        <strain evidence="1">NZFS 3830</strain>
    </source>
</reference>
<dbReference type="OrthoDB" id="126950at2759"/>
<name>A0A8T1UDL0_9STRA</name>
<dbReference type="VEuPathDB" id="FungiDB:PC110_g1117"/>
<evidence type="ECO:0000313" key="1">
    <source>
        <dbReference type="EMBL" id="KAG6959563.1"/>
    </source>
</evidence>